<dbReference type="GeneID" id="108835306"/>
<dbReference type="SUPFAM" id="SSF56672">
    <property type="entry name" value="DNA/RNA polymerases"/>
    <property type="match status" value="1"/>
</dbReference>
<dbReference type="InterPro" id="IPR026960">
    <property type="entry name" value="RVT-Znf"/>
</dbReference>
<dbReference type="RefSeq" id="XP_056851005.1">
    <property type="nucleotide sequence ID" value="XM_056995025.1"/>
</dbReference>
<dbReference type="Pfam" id="PF13966">
    <property type="entry name" value="zf-RVT"/>
    <property type="match status" value="1"/>
</dbReference>
<dbReference type="OrthoDB" id="691688at2759"/>
<gene>
    <name evidence="4" type="primary">LOC108835306</name>
</gene>
<evidence type="ECO:0000259" key="2">
    <source>
        <dbReference type="PROSITE" id="PS50878"/>
    </source>
</evidence>
<accession>A0A9W3CHN3</accession>
<dbReference type="InterPro" id="IPR000477">
    <property type="entry name" value="RT_dom"/>
</dbReference>
<evidence type="ECO:0000313" key="4">
    <source>
        <dbReference type="RefSeq" id="XP_056851005.1"/>
    </source>
</evidence>
<dbReference type="InterPro" id="IPR043502">
    <property type="entry name" value="DNA/RNA_pol_sf"/>
</dbReference>
<dbReference type="Proteomes" id="UP000504610">
    <property type="component" value="Chromosome 9"/>
</dbReference>
<dbReference type="PANTHER" id="PTHR33116:SF80">
    <property type="entry name" value="REVERSE TRANSCRIPTASE ZINC-BINDING DOMAIN-CONTAINING PROTEIN"/>
    <property type="match status" value="1"/>
</dbReference>
<feature type="compositionally biased region" description="Low complexity" evidence="1">
    <location>
        <begin position="387"/>
        <end position="403"/>
    </location>
</feature>
<feature type="compositionally biased region" description="Polar residues" evidence="1">
    <location>
        <begin position="331"/>
        <end position="346"/>
    </location>
</feature>
<name>A0A9W3CHN3_RAPSA</name>
<evidence type="ECO:0000256" key="1">
    <source>
        <dbReference type="SAM" id="MobiDB-lite"/>
    </source>
</evidence>
<feature type="region of interest" description="Disordered" evidence="1">
    <location>
        <begin position="384"/>
        <end position="457"/>
    </location>
</feature>
<feature type="region of interest" description="Disordered" evidence="1">
    <location>
        <begin position="327"/>
        <end position="362"/>
    </location>
</feature>
<feature type="compositionally biased region" description="Low complexity" evidence="1">
    <location>
        <begin position="34"/>
        <end position="53"/>
    </location>
</feature>
<dbReference type="InterPro" id="IPR025558">
    <property type="entry name" value="DUF4283"/>
</dbReference>
<evidence type="ECO:0000313" key="3">
    <source>
        <dbReference type="Proteomes" id="UP000504610"/>
    </source>
</evidence>
<feature type="region of interest" description="Disordered" evidence="1">
    <location>
        <begin position="32"/>
        <end position="89"/>
    </location>
</feature>
<dbReference type="InterPro" id="IPR036691">
    <property type="entry name" value="Endo/exonu/phosph_ase_sf"/>
</dbReference>
<feature type="compositionally biased region" description="Polar residues" evidence="1">
    <location>
        <begin position="54"/>
        <end position="79"/>
    </location>
</feature>
<proteinExistence type="predicted"/>
<organism evidence="3 4">
    <name type="scientific">Raphanus sativus</name>
    <name type="common">Radish</name>
    <name type="synonym">Raphanus raphanistrum var. sativus</name>
    <dbReference type="NCBI Taxonomy" id="3726"/>
    <lineage>
        <taxon>Eukaryota</taxon>
        <taxon>Viridiplantae</taxon>
        <taxon>Streptophyta</taxon>
        <taxon>Embryophyta</taxon>
        <taxon>Tracheophyta</taxon>
        <taxon>Spermatophyta</taxon>
        <taxon>Magnoliopsida</taxon>
        <taxon>eudicotyledons</taxon>
        <taxon>Gunneridae</taxon>
        <taxon>Pentapetalae</taxon>
        <taxon>rosids</taxon>
        <taxon>malvids</taxon>
        <taxon>Brassicales</taxon>
        <taxon>Brassicaceae</taxon>
        <taxon>Brassiceae</taxon>
        <taxon>Raphanus</taxon>
    </lineage>
</organism>
<protein>
    <submittedName>
        <fullName evidence="4">Uncharacterized protein LOC108835306</fullName>
    </submittedName>
</protein>
<dbReference type="Pfam" id="PF00078">
    <property type="entry name" value="RVT_1"/>
    <property type="match status" value="1"/>
</dbReference>
<dbReference type="KEGG" id="rsz:108835306"/>
<feature type="compositionally biased region" description="Basic and acidic residues" evidence="1">
    <location>
        <begin position="421"/>
        <end position="431"/>
    </location>
</feature>
<feature type="domain" description="Reverse transcriptase" evidence="2">
    <location>
        <begin position="869"/>
        <end position="1147"/>
    </location>
</feature>
<reference evidence="4" key="2">
    <citation type="submission" date="2025-08" db="UniProtKB">
        <authorList>
            <consortium name="RefSeq"/>
        </authorList>
    </citation>
    <scope>IDENTIFICATION</scope>
    <source>
        <tissue evidence="4">Leaf</tissue>
    </source>
</reference>
<dbReference type="CDD" id="cd01650">
    <property type="entry name" value="RT_nLTR_like"/>
    <property type="match status" value="1"/>
</dbReference>
<dbReference type="Gene3D" id="3.60.10.10">
    <property type="entry name" value="Endonuclease/exonuclease/phosphatase"/>
    <property type="match status" value="1"/>
</dbReference>
<reference evidence="3" key="1">
    <citation type="journal article" date="2019" name="Database">
        <title>The radish genome database (RadishGD): an integrated information resource for radish genomics.</title>
        <authorList>
            <person name="Yu H.J."/>
            <person name="Baek S."/>
            <person name="Lee Y.J."/>
            <person name="Cho A."/>
            <person name="Mun J.H."/>
        </authorList>
    </citation>
    <scope>NUCLEOTIDE SEQUENCE [LARGE SCALE GENOMIC DNA]</scope>
    <source>
        <strain evidence="3">cv. WK10039</strain>
    </source>
</reference>
<keyword evidence="3" id="KW-1185">Reference proteome</keyword>
<sequence>MSRSELRRALISKPTVDTVMVQADSQSRDVVSPSTTQIFTSETTSTEIRSQTTVPATGNPNTVSVDEASETIQNSLKSTPSPPQPHSAPTLAEKLRVKGDKTLSRLAPVQFTDKGIPRVLIPDSVFEEGANLHKDFIICYFNGRPPPFLQIQSVLNYMWGKGRRLEIHNNPRQRSALVRIPSEFLRQKILEKNIWYVGDSMFHTAQWSSVHSSATPSLSSIRIWAHLTDVPLDLRHQKGLSLVAGLVGDPKETDDFTLNLVSLTLSHVKVEVDLTKPLPDVVEFQRQSGEVVEVKVSYPWLPPTCSHCKELGHVMRNCLHYTPPLPAAAASSTDKAQKSKQNSKVNPTPKKLQPGTSKNKHYVAVKKNLPPVLTAPDQTTTLQNVIPVSSSPSKTTVSLPSSPITTKAPRPLFSDQNTDQSTHKSPSDKPHRPSLKRSRSSPVLSPPTHPQLIYKSSTPTPPIPLLFPEISTLQRTPITYSAIYASNVAEERTELWVELINLHTSLALDSKPWMIGGDFNQILLPYEHSAFNYLTHAPPMYQFRDVLLQLGAFDLRFQGPIHTWSNKRDIAPVAKKLDRCLINSEVIATFPNASAMFLPPAPSDHAPCLIDLAFQLPQAGTQPYKFLNYLTKHPGFLEAVSVAWSHAGNMSANLTALCWKLKNIKRSLKIFNQENFSDIQKRVRETYGLLQLAQVQALTNPTPETFAAEKQLNQKWQFLRQIEECYFKQKSRINWLLEGDFNTTFFHRVCQTRASYNAIRSFLLLSGIIITDPMEMSQHAITHFQNVLGPDSLPQLWPTPTEWFQSLSPFQCSHQQRDKILMMPTSEEITKLMFSLNPNKAPGPDGLTSAFFKAAWSLVGNECINSIQDFFNSSFLPKTTNSTILTLVPKFPGASRISEYRPISCLNTIYKVISRLLVTKLKPLLKDLIVPNQTAFVEGRLLVENTVLASEIVNGYHKNKGSKKITIKVDIAKAFDTLSWDFLLSALESLCLPSEYTRLLKSCICTTSFMVGYNGTVNGFFKGKRGLRQGDPLSPYLFVIAMNYLSLMLDKEAREGSLSYHHHCRKTRLTHLSFADDLLIFLDGEIESVQRVLQILHEFEKRSGLAVSMQKTSFFASGLSVEEVAAIQVSTGMQCGSLPMRYLGVPLCTKKLNIQNCEPLLQQIKKRFSSWSAKALSFAGRLLLIKTVIAGVSTFWCSSFILPKACINKINSLCNLFLWKGKSEGTYNARVGWETVTLTKDQGGLGVKDLHKWNMACILKLIWMLFFRPDSVWVSWFKEVILNGDVSNYWTVRTNSSYSWMVNKLIKARELVYPLLRRRLGDGATTYFWEDNWSPFGSLSLFLNARSSRLGIPQTATIASLYSNGRWRLPPARTEDQLALQIHLTTITLEEREDYYEWEVEGRFRSKYSMGEIYTYLKGPHQTVSWSKVVWSSYGIPRQSFLMWLVLLDRCPTKNRLISWGIQVNPNCLLCNNYHESRDHLFFGCTYSFQIWRVIAGRCQLQAMTDWDSTLLQLETLGRNKDLKRLTILAAQATIYWIWRERNLRLHQQTFKTSDAIVSTIAKQITNRLQSIRLQNPRASSAMTQLWFLHS</sequence>
<dbReference type="Pfam" id="PF14111">
    <property type="entry name" value="DUF4283"/>
    <property type="match status" value="1"/>
</dbReference>
<dbReference type="PROSITE" id="PS50878">
    <property type="entry name" value="RT_POL"/>
    <property type="match status" value="1"/>
</dbReference>
<dbReference type="SUPFAM" id="SSF56219">
    <property type="entry name" value="DNase I-like"/>
    <property type="match status" value="1"/>
</dbReference>
<dbReference type="PANTHER" id="PTHR33116">
    <property type="entry name" value="REVERSE TRANSCRIPTASE ZINC-BINDING DOMAIN-CONTAINING PROTEIN-RELATED-RELATED"/>
    <property type="match status" value="1"/>
</dbReference>